<evidence type="ECO:0000313" key="13">
    <source>
        <dbReference type="Proteomes" id="UP001156682"/>
    </source>
</evidence>
<comment type="subunit">
    <text evidence="10">Heterodimer of HisH and HisF.</text>
</comment>
<sequence>MDLVIIDYGMGNLHSAHKAVEKVAAGRKTVAISSDPEVIRKAERVILPGVGAMRDCMAEMTSTGLLPVITECLENKPFLGICVGFQALMQSSEENGGVDCLGHFQGQVKYFGNHLVDSNNQRLKVPHIGWNQVQPTQDHALWQGISASEYFYFVHSYYVAAKQAEQRLASCDYGAIHFDAALVENNVAAVQFHPEKSAAAGLQLLNNFLNWKP</sequence>
<comment type="function">
    <text evidence="10">IGPS catalyzes the conversion of PRFAR and glutamine to IGP, AICAR and glutamate. The HisH subunit catalyzes the hydrolysis of glutamine to glutamate and ammonia as part of the synthesis of IGP and AICAR. The resulting ammonia molecule is channeled to the active site of HisF.</text>
</comment>
<evidence type="ECO:0000256" key="3">
    <source>
        <dbReference type="ARBA" id="ARBA00022605"/>
    </source>
</evidence>
<evidence type="ECO:0000256" key="6">
    <source>
        <dbReference type="ARBA" id="ARBA00023102"/>
    </source>
</evidence>
<keyword evidence="5 10" id="KW-0315">Glutamine amidotransferase</keyword>
<dbReference type="CDD" id="cd01748">
    <property type="entry name" value="GATase1_IGP_Synthase"/>
    <property type="match status" value="1"/>
</dbReference>
<evidence type="ECO:0000259" key="11">
    <source>
        <dbReference type="Pfam" id="PF00117"/>
    </source>
</evidence>
<dbReference type="HAMAP" id="MF_00278">
    <property type="entry name" value="HisH"/>
    <property type="match status" value="1"/>
</dbReference>
<evidence type="ECO:0000256" key="8">
    <source>
        <dbReference type="ARBA" id="ARBA00047838"/>
    </source>
</evidence>
<keyword evidence="2 10" id="KW-0963">Cytoplasm</keyword>
<gene>
    <name evidence="10 12" type="primary">hisH</name>
    <name evidence="12" type="ORF">GCM10007878_03790</name>
</gene>
<keyword evidence="3 10" id="KW-0028">Amino-acid biosynthesis</keyword>
<keyword evidence="6 10" id="KW-0368">Histidine biosynthesis</keyword>
<feature type="active site" evidence="10">
    <location>
        <position position="195"/>
    </location>
</feature>
<dbReference type="InterPro" id="IPR010139">
    <property type="entry name" value="Imidazole-glycPsynth_HisH"/>
</dbReference>
<protein>
    <recommendedName>
        <fullName evidence="10">Imidazole glycerol phosphate synthase subunit HisH</fullName>
        <ecNumber evidence="10">4.3.2.10</ecNumber>
    </recommendedName>
    <alternativeName>
        <fullName evidence="10">IGP synthase glutaminase subunit</fullName>
        <ecNumber evidence="10">3.5.1.2</ecNumber>
    </alternativeName>
    <alternativeName>
        <fullName evidence="10">IGP synthase subunit HisH</fullName>
    </alternativeName>
    <alternativeName>
        <fullName evidence="10">ImGP synthase subunit HisH</fullName>
        <shortName evidence="10">IGPS subunit HisH</shortName>
    </alternativeName>
</protein>
<dbReference type="EC" id="3.5.1.2" evidence="10"/>
<dbReference type="EMBL" id="BSOR01000008">
    <property type="protein sequence ID" value="GLR62944.1"/>
    <property type="molecule type" value="Genomic_DNA"/>
</dbReference>
<keyword evidence="13" id="KW-1185">Reference proteome</keyword>
<dbReference type="InterPro" id="IPR029062">
    <property type="entry name" value="Class_I_gatase-like"/>
</dbReference>
<feature type="active site" evidence="10">
    <location>
        <position position="193"/>
    </location>
</feature>
<keyword evidence="4 10" id="KW-0378">Hydrolase</keyword>
<dbReference type="PANTHER" id="PTHR42701">
    <property type="entry name" value="IMIDAZOLE GLYCEROL PHOSPHATE SYNTHASE SUBUNIT HISH"/>
    <property type="match status" value="1"/>
</dbReference>
<keyword evidence="7 10" id="KW-0456">Lyase</keyword>
<accession>A0ABQ5ZSJ9</accession>
<evidence type="ECO:0000256" key="4">
    <source>
        <dbReference type="ARBA" id="ARBA00022801"/>
    </source>
</evidence>
<evidence type="ECO:0000256" key="9">
    <source>
        <dbReference type="ARBA" id="ARBA00049534"/>
    </source>
</evidence>
<comment type="pathway">
    <text evidence="1 10">Amino-acid biosynthesis; L-histidine biosynthesis; L-histidine from 5-phospho-alpha-D-ribose 1-diphosphate: step 5/9.</text>
</comment>
<reference evidence="13" key="1">
    <citation type="journal article" date="2019" name="Int. J. Syst. Evol. Microbiol.">
        <title>The Global Catalogue of Microorganisms (GCM) 10K type strain sequencing project: providing services to taxonomists for standard genome sequencing and annotation.</title>
        <authorList>
            <consortium name="The Broad Institute Genomics Platform"/>
            <consortium name="The Broad Institute Genome Sequencing Center for Infectious Disease"/>
            <person name="Wu L."/>
            <person name="Ma J."/>
        </authorList>
    </citation>
    <scope>NUCLEOTIDE SEQUENCE [LARGE SCALE GENOMIC DNA]</scope>
    <source>
        <strain evidence="13">NBRC 100033</strain>
    </source>
</reference>
<comment type="catalytic activity">
    <reaction evidence="8 10">
        <text>5-[(5-phospho-1-deoxy-D-ribulos-1-ylimino)methylamino]-1-(5-phospho-beta-D-ribosyl)imidazole-4-carboxamide + L-glutamine = D-erythro-1-(imidazol-4-yl)glycerol 3-phosphate + 5-amino-1-(5-phospho-beta-D-ribosyl)imidazole-4-carboxamide + L-glutamate + H(+)</text>
        <dbReference type="Rhea" id="RHEA:24793"/>
        <dbReference type="ChEBI" id="CHEBI:15378"/>
        <dbReference type="ChEBI" id="CHEBI:29985"/>
        <dbReference type="ChEBI" id="CHEBI:58278"/>
        <dbReference type="ChEBI" id="CHEBI:58359"/>
        <dbReference type="ChEBI" id="CHEBI:58475"/>
        <dbReference type="ChEBI" id="CHEBI:58525"/>
        <dbReference type="EC" id="4.3.2.10"/>
    </reaction>
</comment>
<evidence type="ECO:0000256" key="2">
    <source>
        <dbReference type="ARBA" id="ARBA00022490"/>
    </source>
</evidence>
<dbReference type="RefSeq" id="WP_027851622.1">
    <property type="nucleotide sequence ID" value="NZ_BSOR01000008.1"/>
</dbReference>
<proteinExistence type="inferred from homology"/>
<dbReference type="SUPFAM" id="SSF52317">
    <property type="entry name" value="Class I glutamine amidotransferase-like"/>
    <property type="match status" value="1"/>
</dbReference>
<dbReference type="PIRSF" id="PIRSF000495">
    <property type="entry name" value="Amidotransf_hisH"/>
    <property type="match status" value="1"/>
</dbReference>
<dbReference type="PROSITE" id="PS51273">
    <property type="entry name" value="GATASE_TYPE_1"/>
    <property type="match status" value="1"/>
</dbReference>
<dbReference type="Pfam" id="PF00117">
    <property type="entry name" value="GATase"/>
    <property type="match status" value="1"/>
</dbReference>
<comment type="caution">
    <text evidence="12">The sequence shown here is derived from an EMBL/GenBank/DDBJ whole genome shotgun (WGS) entry which is preliminary data.</text>
</comment>
<dbReference type="EC" id="4.3.2.10" evidence="10"/>
<evidence type="ECO:0000256" key="7">
    <source>
        <dbReference type="ARBA" id="ARBA00023239"/>
    </source>
</evidence>
<dbReference type="PANTHER" id="PTHR42701:SF2">
    <property type="entry name" value="IMIDAZOLE GLYCEROL PHOSPHATE SYNTHASE SUBUNIT HISH 1"/>
    <property type="match status" value="1"/>
</dbReference>
<dbReference type="Proteomes" id="UP001156682">
    <property type="component" value="Unassembled WGS sequence"/>
</dbReference>
<evidence type="ECO:0000256" key="10">
    <source>
        <dbReference type="HAMAP-Rule" id="MF_00278"/>
    </source>
</evidence>
<evidence type="ECO:0000256" key="1">
    <source>
        <dbReference type="ARBA" id="ARBA00005091"/>
    </source>
</evidence>
<dbReference type="NCBIfam" id="TIGR01855">
    <property type="entry name" value="IMP_synth_hisH"/>
    <property type="match status" value="1"/>
</dbReference>
<feature type="domain" description="Glutamine amidotransferase" evidence="11">
    <location>
        <begin position="4"/>
        <end position="209"/>
    </location>
</feature>
<comment type="subcellular location">
    <subcellularLocation>
        <location evidence="10">Cytoplasm</location>
    </subcellularLocation>
</comment>
<evidence type="ECO:0000256" key="5">
    <source>
        <dbReference type="ARBA" id="ARBA00022962"/>
    </source>
</evidence>
<organism evidence="12 13">
    <name type="scientific">Marinospirillum insulare</name>
    <dbReference type="NCBI Taxonomy" id="217169"/>
    <lineage>
        <taxon>Bacteria</taxon>
        <taxon>Pseudomonadati</taxon>
        <taxon>Pseudomonadota</taxon>
        <taxon>Gammaproteobacteria</taxon>
        <taxon>Oceanospirillales</taxon>
        <taxon>Oceanospirillaceae</taxon>
        <taxon>Marinospirillum</taxon>
    </lineage>
</organism>
<name>A0ABQ5ZSJ9_9GAMM</name>
<comment type="catalytic activity">
    <reaction evidence="9 10">
        <text>L-glutamine + H2O = L-glutamate + NH4(+)</text>
        <dbReference type="Rhea" id="RHEA:15889"/>
        <dbReference type="ChEBI" id="CHEBI:15377"/>
        <dbReference type="ChEBI" id="CHEBI:28938"/>
        <dbReference type="ChEBI" id="CHEBI:29985"/>
        <dbReference type="ChEBI" id="CHEBI:58359"/>
        <dbReference type="EC" id="3.5.1.2"/>
    </reaction>
</comment>
<dbReference type="Gene3D" id="3.40.50.880">
    <property type="match status" value="1"/>
</dbReference>
<evidence type="ECO:0000313" key="12">
    <source>
        <dbReference type="EMBL" id="GLR62944.1"/>
    </source>
</evidence>
<feature type="active site" description="Nucleophile" evidence="10">
    <location>
        <position position="82"/>
    </location>
</feature>
<dbReference type="InterPro" id="IPR017926">
    <property type="entry name" value="GATASE"/>
</dbReference>